<dbReference type="Proteomes" id="UP001521785">
    <property type="component" value="Unassembled WGS sequence"/>
</dbReference>
<sequence>MFNIFTLPQVTIGAVEGRARGTGNELLVALDMRFATKNDTFFGQPEVGNGLFSGGGGSQFSPGLIGRGLALDSILNANDVNADILHDATAFQKQLVEPTVQKLGGKANALIEESSQFDVKLNLGDIIPQLYD</sequence>
<comment type="caution">
    <text evidence="3">The sequence shown here is derived from an EMBL/GenBank/DDBJ whole genome shotgun (WGS) entry which is preliminary data.</text>
</comment>
<name>A0ABR3S6P1_9PLEO</name>
<dbReference type="Gene3D" id="3.90.226.10">
    <property type="entry name" value="2-enoyl-CoA Hydratase, Chain A, domain 1"/>
    <property type="match status" value="1"/>
</dbReference>
<reference evidence="3 4" key="1">
    <citation type="submission" date="2024-02" db="EMBL/GenBank/DDBJ databases">
        <title>De novo assembly and annotation of 12 fungi associated with fruit tree decline syndrome in Ontario, Canada.</title>
        <authorList>
            <person name="Sulman M."/>
            <person name="Ellouze W."/>
            <person name="Ilyukhin E."/>
        </authorList>
    </citation>
    <scope>NUCLEOTIDE SEQUENCE [LARGE SCALE GENOMIC DNA]</scope>
    <source>
        <strain evidence="3 4">M42-189</strain>
    </source>
</reference>
<dbReference type="EMBL" id="JAKJXO020000001">
    <property type="protein sequence ID" value="KAL1611954.1"/>
    <property type="molecule type" value="Genomic_DNA"/>
</dbReference>
<keyword evidence="2" id="KW-0843">Virulence</keyword>
<protein>
    <submittedName>
        <fullName evidence="3">Uncharacterized protein</fullName>
    </submittedName>
</protein>
<evidence type="ECO:0000313" key="4">
    <source>
        <dbReference type="Proteomes" id="UP001521785"/>
    </source>
</evidence>
<gene>
    <name evidence="3" type="ORF">SLS60_000177</name>
</gene>
<dbReference type="PANTHER" id="PTHR11941">
    <property type="entry name" value="ENOYL-COA HYDRATASE-RELATED"/>
    <property type="match status" value="1"/>
</dbReference>
<dbReference type="SUPFAM" id="SSF52096">
    <property type="entry name" value="ClpP/crotonase"/>
    <property type="match status" value="1"/>
</dbReference>
<organism evidence="3 4">
    <name type="scientific">Paraconiothyrium brasiliense</name>
    <dbReference type="NCBI Taxonomy" id="300254"/>
    <lineage>
        <taxon>Eukaryota</taxon>
        <taxon>Fungi</taxon>
        <taxon>Dikarya</taxon>
        <taxon>Ascomycota</taxon>
        <taxon>Pezizomycotina</taxon>
        <taxon>Dothideomycetes</taxon>
        <taxon>Pleosporomycetidae</taxon>
        <taxon>Pleosporales</taxon>
        <taxon>Massarineae</taxon>
        <taxon>Didymosphaeriaceae</taxon>
        <taxon>Paraconiothyrium</taxon>
    </lineage>
</organism>
<dbReference type="InterPro" id="IPR029045">
    <property type="entry name" value="ClpP/crotonase-like_dom_sf"/>
</dbReference>
<dbReference type="Pfam" id="PF00378">
    <property type="entry name" value="ECH_1"/>
    <property type="match status" value="1"/>
</dbReference>
<dbReference type="PANTHER" id="PTHR11941:SF54">
    <property type="entry name" value="ENOYL-COA HYDRATASE, MITOCHONDRIAL"/>
    <property type="match status" value="1"/>
</dbReference>
<evidence type="ECO:0000256" key="1">
    <source>
        <dbReference type="ARBA" id="ARBA00004685"/>
    </source>
</evidence>
<proteinExistence type="predicted"/>
<dbReference type="InterPro" id="IPR001753">
    <property type="entry name" value="Enoyl-CoA_hydra/iso"/>
</dbReference>
<evidence type="ECO:0000313" key="3">
    <source>
        <dbReference type="EMBL" id="KAL1611954.1"/>
    </source>
</evidence>
<evidence type="ECO:0000256" key="2">
    <source>
        <dbReference type="ARBA" id="ARBA00023026"/>
    </source>
</evidence>
<accession>A0ABR3S6P1</accession>
<comment type="pathway">
    <text evidence="1">Mycotoxin biosynthesis.</text>
</comment>
<keyword evidence="4" id="KW-1185">Reference proteome</keyword>